<dbReference type="CDD" id="cd02440">
    <property type="entry name" value="AdoMet_MTases"/>
    <property type="match status" value="1"/>
</dbReference>
<dbReference type="GO" id="GO:0008757">
    <property type="term" value="F:S-adenosylmethionine-dependent methyltransferase activity"/>
    <property type="evidence" value="ECO:0007669"/>
    <property type="project" value="InterPro"/>
</dbReference>
<dbReference type="Pfam" id="PF08241">
    <property type="entry name" value="Methyltransf_11"/>
    <property type="match status" value="1"/>
</dbReference>
<dbReference type="InterPro" id="IPR029063">
    <property type="entry name" value="SAM-dependent_MTases_sf"/>
</dbReference>
<sequence length="218" mass="24242">MSRSSRTLPGYWDSYKPDKDSDSPAPAVDSFEWTQYPGHGEGEGILQQPRSALDLGCGEGKEAVYLARKGVEVIALDFSPVQVARARRWWGDTPGLSFVEADACQYLATTRSTYDAIYSIWGAAWFTDPERLFPLVAQRLNPGGVFAFSQAEPLEGFHGFEGLYGNGFTGRKLTVRRWSYSPEAWADLLKRHGFHDIEARVLEAPDPDDVGTLMVCAR</sequence>
<name>A0A917ZL73_9ACTN</name>
<comment type="caution">
    <text evidence="3">The sequence shown here is derived from an EMBL/GenBank/DDBJ whole genome shotgun (WGS) entry which is preliminary data.</text>
</comment>
<evidence type="ECO:0000256" key="1">
    <source>
        <dbReference type="SAM" id="MobiDB-lite"/>
    </source>
</evidence>
<proteinExistence type="predicted"/>
<dbReference type="GO" id="GO:0017000">
    <property type="term" value="P:antibiotic biosynthetic process"/>
    <property type="evidence" value="ECO:0007669"/>
    <property type="project" value="UniProtKB-ARBA"/>
</dbReference>
<gene>
    <name evidence="3" type="ORF">GCM10012280_17830</name>
</gene>
<evidence type="ECO:0000313" key="4">
    <source>
        <dbReference type="Proteomes" id="UP000641932"/>
    </source>
</evidence>
<dbReference type="Proteomes" id="UP000641932">
    <property type="component" value="Unassembled WGS sequence"/>
</dbReference>
<evidence type="ECO:0000313" key="3">
    <source>
        <dbReference type="EMBL" id="GGO85017.1"/>
    </source>
</evidence>
<evidence type="ECO:0000259" key="2">
    <source>
        <dbReference type="Pfam" id="PF08241"/>
    </source>
</evidence>
<reference evidence="3" key="2">
    <citation type="submission" date="2020-09" db="EMBL/GenBank/DDBJ databases">
        <authorList>
            <person name="Sun Q."/>
            <person name="Zhou Y."/>
        </authorList>
    </citation>
    <scope>NUCLEOTIDE SEQUENCE</scope>
    <source>
        <strain evidence="3">CGMCC 4.7201</strain>
    </source>
</reference>
<feature type="region of interest" description="Disordered" evidence="1">
    <location>
        <begin position="1"/>
        <end position="30"/>
    </location>
</feature>
<reference evidence="3" key="1">
    <citation type="journal article" date="2014" name="Int. J. Syst. Evol. Microbiol.">
        <title>Complete genome sequence of Corynebacterium casei LMG S-19264T (=DSM 44701T), isolated from a smear-ripened cheese.</title>
        <authorList>
            <consortium name="US DOE Joint Genome Institute (JGI-PGF)"/>
            <person name="Walter F."/>
            <person name="Albersmeier A."/>
            <person name="Kalinowski J."/>
            <person name="Ruckert C."/>
        </authorList>
    </citation>
    <scope>NUCLEOTIDE SEQUENCE</scope>
    <source>
        <strain evidence="3">CGMCC 4.7201</strain>
    </source>
</reference>
<dbReference type="PANTHER" id="PTHR43861:SF1">
    <property type="entry name" value="TRANS-ACONITATE 2-METHYLTRANSFERASE"/>
    <property type="match status" value="1"/>
</dbReference>
<protein>
    <recommendedName>
        <fullName evidence="2">Methyltransferase type 11 domain-containing protein</fullName>
    </recommendedName>
</protein>
<keyword evidence="4" id="KW-1185">Reference proteome</keyword>
<dbReference type="Gene3D" id="3.40.50.150">
    <property type="entry name" value="Vaccinia Virus protein VP39"/>
    <property type="match status" value="1"/>
</dbReference>
<dbReference type="AlphaFoldDB" id="A0A917ZL73"/>
<dbReference type="RefSeq" id="WP_189130996.1">
    <property type="nucleotide sequence ID" value="NZ_BMMS01000006.1"/>
</dbReference>
<dbReference type="PANTHER" id="PTHR43861">
    <property type="entry name" value="TRANS-ACONITATE 2-METHYLTRANSFERASE-RELATED"/>
    <property type="match status" value="1"/>
</dbReference>
<dbReference type="EMBL" id="BMMS01000006">
    <property type="protein sequence ID" value="GGO85017.1"/>
    <property type="molecule type" value="Genomic_DNA"/>
</dbReference>
<accession>A0A917ZL73</accession>
<organism evidence="3 4">
    <name type="scientific">Wenjunlia tyrosinilytica</name>
    <dbReference type="NCBI Taxonomy" id="1544741"/>
    <lineage>
        <taxon>Bacteria</taxon>
        <taxon>Bacillati</taxon>
        <taxon>Actinomycetota</taxon>
        <taxon>Actinomycetes</taxon>
        <taxon>Kitasatosporales</taxon>
        <taxon>Streptomycetaceae</taxon>
        <taxon>Wenjunlia</taxon>
    </lineage>
</organism>
<feature type="domain" description="Methyltransferase type 11" evidence="2">
    <location>
        <begin position="53"/>
        <end position="148"/>
    </location>
</feature>
<dbReference type="InterPro" id="IPR013216">
    <property type="entry name" value="Methyltransf_11"/>
</dbReference>
<dbReference type="SUPFAM" id="SSF53335">
    <property type="entry name" value="S-adenosyl-L-methionine-dependent methyltransferases"/>
    <property type="match status" value="1"/>
</dbReference>